<comment type="similarity">
    <text evidence="1">Belongs to the membrane fusion protein (MFP) (TC 8.A.1) family.</text>
</comment>
<dbReference type="AlphaFoldDB" id="A0A9D1EYP4"/>
<dbReference type="NCBIfam" id="TIGR01730">
    <property type="entry name" value="RND_mfp"/>
    <property type="match status" value="1"/>
</dbReference>
<feature type="domain" description="YknX-like beta-barrel" evidence="3">
    <location>
        <begin position="191"/>
        <end position="266"/>
    </location>
</feature>
<dbReference type="Proteomes" id="UP000823928">
    <property type="component" value="Unassembled WGS sequence"/>
</dbReference>
<dbReference type="Gene3D" id="2.40.50.100">
    <property type="match status" value="1"/>
</dbReference>
<dbReference type="InterPro" id="IPR058625">
    <property type="entry name" value="MdtA-like_BSH"/>
</dbReference>
<evidence type="ECO:0000313" key="5">
    <source>
        <dbReference type="Proteomes" id="UP000823928"/>
    </source>
</evidence>
<dbReference type="InterPro" id="IPR058636">
    <property type="entry name" value="Beta-barrel_YknX"/>
</dbReference>
<dbReference type="GO" id="GO:0015562">
    <property type="term" value="F:efflux transmembrane transporter activity"/>
    <property type="evidence" value="ECO:0007669"/>
    <property type="project" value="TreeGrafter"/>
</dbReference>
<protein>
    <submittedName>
        <fullName evidence="4">Efflux RND transporter periplasmic adaptor subunit</fullName>
    </submittedName>
</protein>
<name>A0A9D1EYP4_9BACT</name>
<evidence type="ECO:0000259" key="3">
    <source>
        <dbReference type="Pfam" id="PF25990"/>
    </source>
</evidence>
<organism evidence="4 5">
    <name type="scientific">Candidatus Scatousia excrementigallinarum</name>
    <dbReference type="NCBI Taxonomy" id="2840935"/>
    <lineage>
        <taxon>Bacteria</taxon>
        <taxon>Candidatus Scatousia</taxon>
    </lineage>
</organism>
<dbReference type="PANTHER" id="PTHR30469">
    <property type="entry name" value="MULTIDRUG RESISTANCE PROTEIN MDTA"/>
    <property type="match status" value="1"/>
</dbReference>
<comment type="caution">
    <text evidence="4">The sequence shown here is derived from an EMBL/GenBank/DDBJ whole genome shotgun (WGS) entry which is preliminary data.</text>
</comment>
<evidence type="ECO:0000259" key="2">
    <source>
        <dbReference type="Pfam" id="PF25917"/>
    </source>
</evidence>
<evidence type="ECO:0000313" key="4">
    <source>
        <dbReference type="EMBL" id="HIS35922.1"/>
    </source>
</evidence>
<proteinExistence type="inferred from homology"/>
<dbReference type="GO" id="GO:1990281">
    <property type="term" value="C:efflux pump complex"/>
    <property type="evidence" value="ECO:0007669"/>
    <property type="project" value="TreeGrafter"/>
</dbReference>
<dbReference type="InterPro" id="IPR006143">
    <property type="entry name" value="RND_pump_MFP"/>
</dbReference>
<reference evidence="4" key="2">
    <citation type="journal article" date="2021" name="PeerJ">
        <title>Extensive microbial diversity within the chicken gut microbiome revealed by metagenomics and culture.</title>
        <authorList>
            <person name="Gilroy R."/>
            <person name="Ravi A."/>
            <person name="Getino M."/>
            <person name="Pursley I."/>
            <person name="Horton D.L."/>
            <person name="Alikhan N.F."/>
            <person name="Baker D."/>
            <person name="Gharbi K."/>
            <person name="Hall N."/>
            <person name="Watson M."/>
            <person name="Adriaenssens E.M."/>
            <person name="Foster-Nyarko E."/>
            <person name="Jarju S."/>
            <person name="Secka A."/>
            <person name="Antonio M."/>
            <person name="Oren A."/>
            <person name="Chaudhuri R.R."/>
            <person name="La Ragione R."/>
            <person name="Hildebrand F."/>
            <person name="Pallen M.J."/>
        </authorList>
    </citation>
    <scope>NUCLEOTIDE SEQUENCE</scope>
    <source>
        <strain evidence="4">6276</strain>
    </source>
</reference>
<dbReference type="Gene3D" id="2.40.30.170">
    <property type="match status" value="1"/>
</dbReference>
<accession>A0A9D1EYP4</accession>
<dbReference type="SUPFAM" id="SSF111369">
    <property type="entry name" value="HlyD-like secretion proteins"/>
    <property type="match status" value="1"/>
</dbReference>
<sequence length="278" mass="30606">MSKNKLIIVFSVLVLLIFGVCTALIFKKDKTYSAIIYPALFQVKADSSGIIKDIYVKPRQKVTQGQLIAEIELPETAKELAAPVQKNDVSAVKAKLTKAEDDYQNAALMYKDGVISQEDYDKRLSSLKYAQNAYKTALSEAKKAERVQNVKQVELKKVYAPIDGIVDNSLVAKGARTQSGEPIMLLALDTLKVTAYVDKNTSSKLEAGQNVLIKVPGYKDKTFNGTIEYISSTARNINESQEAVYPVFISFDSKVNSGELKPAQAVSVIFLNTKSTTF</sequence>
<gene>
    <name evidence="4" type="ORF">IAC10_04750</name>
</gene>
<reference evidence="4" key="1">
    <citation type="submission" date="2020-10" db="EMBL/GenBank/DDBJ databases">
        <authorList>
            <person name="Gilroy R."/>
        </authorList>
    </citation>
    <scope>NUCLEOTIDE SEQUENCE</scope>
    <source>
        <strain evidence="4">6276</strain>
    </source>
</reference>
<feature type="domain" description="Multidrug resistance protein MdtA-like barrel-sandwich hybrid" evidence="2">
    <location>
        <begin position="42"/>
        <end position="183"/>
    </location>
</feature>
<dbReference type="Pfam" id="PF25990">
    <property type="entry name" value="Beta-barrel_YknX"/>
    <property type="match status" value="1"/>
</dbReference>
<dbReference type="EMBL" id="DVIU01000098">
    <property type="protein sequence ID" value="HIS35922.1"/>
    <property type="molecule type" value="Genomic_DNA"/>
</dbReference>
<dbReference type="PANTHER" id="PTHR30469:SF33">
    <property type="entry name" value="SLR1207 PROTEIN"/>
    <property type="match status" value="1"/>
</dbReference>
<dbReference type="Pfam" id="PF25917">
    <property type="entry name" value="BSH_RND"/>
    <property type="match status" value="1"/>
</dbReference>
<evidence type="ECO:0000256" key="1">
    <source>
        <dbReference type="ARBA" id="ARBA00009477"/>
    </source>
</evidence>